<protein>
    <recommendedName>
        <fullName evidence="1">Lin-15A/B-like domain-containing protein</fullName>
    </recommendedName>
</protein>
<dbReference type="EMBL" id="CP092624">
    <property type="protein sequence ID" value="UMM37674.1"/>
    <property type="molecule type" value="Genomic_DNA"/>
</dbReference>
<dbReference type="PANTHER" id="PTHR22716">
    <property type="entry name" value="ETS CLASS TRANSCRIPTION FACTOR-RELATED-RELATED"/>
    <property type="match status" value="1"/>
</dbReference>
<gene>
    <name evidence="2" type="ORF">L5515_009362</name>
</gene>
<accession>A0AAE9JNL5</accession>
<evidence type="ECO:0000259" key="1">
    <source>
        <dbReference type="Pfam" id="PF25375"/>
    </source>
</evidence>
<keyword evidence="3" id="KW-1185">Reference proteome</keyword>
<proteinExistence type="predicted"/>
<dbReference type="Pfam" id="PF25375">
    <property type="entry name" value="Lin-15B"/>
    <property type="match status" value="1"/>
</dbReference>
<dbReference type="Proteomes" id="UP000829354">
    <property type="component" value="Chromosome V"/>
</dbReference>
<dbReference type="GO" id="GO:0040027">
    <property type="term" value="P:negative regulation of vulval development"/>
    <property type="evidence" value="ECO:0007669"/>
    <property type="project" value="InterPro"/>
</dbReference>
<dbReference type="InterPro" id="IPR040129">
    <property type="entry name" value="Lin-15B-like"/>
</dbReference>
<dbReference type="AlphaFoldDB" id="A0AAE9JNL5"/>
<name>A0AAE9JNL5_CAEBR</name>
<evidence type="ECO:0000313" key="2">
    <source>
        <dbReference type="EMBL" id="UMM37674.1"/>
    </source>
</evidence>
<sequence>MKNFQMNEAVIKEEVIEEEHNFTFKNGEYVEAKQEEIEQKPEYLLEKEIKTERNDDFFENNYAGGFFEDVKQEPKESDSKIEKVCRTSSMMTCNICQIRMPRNLLKLIKTEDEKTVLSHIFNIEGLMEMNPTYACVSHIQKIIDDYTGNLKLVDTEFQYLLCSFMIQNKYLTKVSTSQRRYCHICRLPKELSKIHQFCSKGFRMVIIVGCILRGTHSYKQAISFMTTKKRVVTCHSHCKESIDMIFLHLGVRNIQEFRNSPAHAMDGLMEIVKNIDLNFTAEEIVFALNQLFEKMPKS</sequence>
<dbReference type="InterPro" id="IPR057432">
    <property type="entry name" value="Lin-15A/B-like_dom"/>
</dbReference>
<feature type="domain" description="Lin-15A/B-like" evidence="1">
    <location>
        <begin position="179"/>
        <end position="296"/>
    </location>
</feature>
<evidence type="ECO:0000313" key="3">
    <source>
        <dbReference type="Proteomes" id="UP000829354"/>
    </source>
</evidence>
<reference evidence="2 3" key="1">
    <citation type="submission" date="2022-04" db="EMBL/GenBank/DDBJ databases">
        <title>Chromosome-level reference genomes for two strains of Caenorhabditis briggsae: an improved platform for comparative genomics.</title>
        <authorList>
            <person name="Stevens L."/>
            <person name="Andersen E."/>
        </authorList>
    </citation>
    <scope>NUCLEOTIDE SEQUENCE [LARGE SCALE GENOMIC DNA]</scope>
    <source>
        <strain evidence="2">VX34</strain>
        <tissue evidence="2">Whole-organism</tissue>
    </source>
</reference>
<organism evidence="2 3">
    <name type="scientific">Caenorhabditis briggsae</name>
    <dbReference type="NCBI Taxonomy" id="6238"/>
    <lineage>
        <taxon>Eukaryota</taxon>
        <taxon>Metazoa</taxon>
        <taxon>Ecdysozoa</taxon>
        <taxon>Nematoda</taxon>
        <taxon>Chromadorea</taxon>
        <taxon>Rhabditida</taxon>
        <taxon>Rhabditina</taxon>
        <taxon>Rhabditomorpha</taxon>
        <taxon>Rhabditoidea</taxon>
        <taxon>Rhabditidae</taxon>
        <taxon>Peloderinae</taxon>
        <taxon>Caenorhabditis</taxon>
    </lineage>
</organism>
<dbReference type="PANTHER" id="PTHR22716:SF1">
    <property type="entry name" value="ETS CLASS TRANSCRIPTION FACTOR-RELATED"/>
    <property type="match status" value="1"/>
</dbReference>